<reference evidence="12" key="1">
    <citation type="journal article" date="2013" name="Nat. Biotechnol.">
        <title>Chinese hamster genome sequenced from sorted chromosomes.</title>
        <authorList>
            <person name="Brinkrolf K."/>
            <person name="Rupp O."/>
            <person name="Laux H."/>
            <person name="Kollin F."/>
            <person name="Ernst W."/>
            <person name="Linke B."/>
            <person name="Kofler R."/>
            <person name="Romand S."/>
            <person name="Hesse F."/>
            <person name="Budach W.E."/>
            <person name="Galosy S."/>
            <person name="Muller D."/>
            <person name="Noll T."/>
            <person name="Wienberg J."/>
            <person name="Jostock T."/>
            <person name="Leonard M."/>
            <person name="Grillari J."/>
            <person name="Tauch A."/>
            <person name="Goesmann A."/>
            <person name="Helk B."/>
            <person name="Mott J.E."/>
            <person name="Puhler A."/>
            <person name="Borth N."/>
        </authorList>
    </citation>
    <scope>NUCLEOTIDE SEQUENCE [LARGE SCALE GENOMIC DNA]</scope>
    <source>
        <strain evidence="12">17A/GY</strain>
    </source>
</reference>
<evidence type="ECO:0000256" key="2">
    <source>
        <dbReference type="ARBA" id="ARBA00022475"/>
    </source>
</evidence>
<dbReference type="PROSITE" id="PS50262">
    <property type="entry name" value="G_PROTEIN_RECEP_F1_2"/>
    <property type="match status" value="1"/>
</dbReference>
<evidence type="ECO:0000256" key="6">
    <source>
        <dbReference type="ARBA" id="ARBA00022989"/>
    </source>
</evidence>
<evidence type="ECO:0000313" key="12">
    <source>
        <dbReference type="Proteomes" id="UP000030759"/>
    </source>
</evidence>
<dbReference type="Proteomes" id="UP000030759">
    <property type="component" value="Unassembled WGS sequence"/>
</dbReference>
<keyword evidence="8" id="KW-0472">Membrane</keyword>
<keyword evidence="7" id="KW-0297">G-protein coupled receptor</keyword>
<dbReference type="InterPro" id="IPR017452">
    <property type="entry name" value="GPCR_Rhodpsn_7TM"/>
</dbReference>
<keyword evidence="4" id="KW-0812">Transmembrane</keyword>
<organism evidence="11 12">
    <name type="scientific">Cricetulus griseus</name>
    <name type="common">Chinese hamster</name>
    <name type="synonym">Cricetulus barabensis griseus</name>
    <dbReference type="NCBI Taxonomy" id="10029"/>
    <lineage>
        <taxon>Eukaryota</taxon>
        <taxon>Metazoa</taxon>
        <taxon>Chordata</taxon>
        <taxon>Craniata</taxon>
        <taxon>Vertebrata</taxon>
        <taxon>Euteleostomi</taxon>
        <taxon>Mammalia</taxon>
        <taxon>Eutheria</taxon>
        <taxon>Euarchontoglires</taxon>
        <taxon>Glires</taxon>
        <taxon>Rodentia</taxon>
        <taxon>Myomorpha</taxon>
        <taxon>Muroidea</taxon>
        <taxon>Cricetidae</taxon>
        <taxon>Cricetinae</taxon>
        <taxon>Cricetulus</taxon>
    </lineage>
</organism>
<dbReference type="Pfam" id="PF00001">
    <property type="entry name" value="7tm_1"/>
    <property type="match status" value="1"/>
</dbReference>
<evidence type="ECO:0000256" key="1">
    <source>
        <dbReference type="ARBA" id="ARBA00004651"/>
    </source>
</evidence>
<keyword evidence="9 11" id="KW-0675">Receptor</keyword>
<dbReference type="SUPFAM" id="SSF81321">
    <property type="entry name" value="Family A G protein-coupled receptor-like"/>
    <property type="match status" value="1"/>
</dbReference>
<dbReference type="Gene3D" id="1.20.1070.10">
    <property type="entry name" value="Rhodopsin 7-helix transmembrane proteins"/>
    <property type="match status" value="1"/>
</dbReference>
<feature type="non-terminal residue" evidence="11">
    <location>
        <position position="1"/>
    </location>
</feature>
<dbReference type="InterPro" id="IPR050516">
    <property type="entry name" value="Olfactory_GPCR"/>
</dbReference>
<comment type="subcellular location">
    <subcellularLocation>
        <location evidence="1">Cell membrane</location>
        <topology evidence="1">Multi-pass membrane protein</topology>
    </subcellularLocation>
</comment>
<evidence type="ECO:0000256" key="7">
    <source>
        <dbReference type="ARBA" id="ARBA00023040"/>
    </source>
</evidence>
<sequence length="64" mass="7393">VEYMLLAMMAFDRYKAISNPLLYAVDMSSKVCYQLLAVVYLVAKKSSIVKIFYIFFIHSSTEDI</sequence>
<protein>
    <submittedName>
        <fullName evidence="11">Olfactory receptor 5W2-like protein</fullName>
    </submittedName>
</protein>
<dbReference type="GO" id="GO:0004930">
    <property type="term" value="F:G protein-coupled receptor activity"/>
    <property type="evidence" value="ECO:0007669"/>
    <property type="project" value="UniProtKB-KW"/>
</dbReference>
<proteinExistence type="predicted"/>
<evidence type="ECO:0000259" key="10">
    <source>
        <dbReference type="PROSITE" id="PS50262"/>
    </source>
</evidence>
<evidence type="ECO:0000256" key="4">
    <source>
        <dbReference type="ARBA" id="ARBA00022692"/>
    </source>
</evidence>
<dbReference type="PANTHER" id="PTHR26452">
    <property type="entry name" value="OLFACTORY RECEPTOR"/>
    <property type="match status" value="1"/>
</dbReference>
<dbReference type="AlphaFoldDB" id="A0A061I3V1"/>
<evidence type="ECO:0000256" key="8">
    <source>
        <dbReference type="ARBA" id="ARBA00023136"/>
    </source>
</evidence>
<evidence type="ECO:0000256" key="9">
    <source>
        <dbReference type="ARBA" id="ARBA00023170"/>
    </source>
</evidence>
<name>A0A061I3V1_CRIGR</name>
<dbReference type="PROSITE" id="PS00237">
    <property type="entry name" value="G_PROTEIN_RECEP_F1_1"/>
    <property type="match status" value="1"/>
</dbReference>
<dbReference type="GO" id="GO:0007608">
    <property type="term" value="P:sensory perception of smell"/>
    <property type="evidence" value="ECO:0007669"/>
    <property type="project" value="UniProtKB-KW"/>
</dbReference>
<keyword evidence="6" id="KW-1133">Transmembrane helix</keyword>
<dbReference type="EMBL" id="KE681056">
    <property type="protein sequence ID" value="ERE70967.1"/>
    <property type="molecule type" value="Genomic_DNA"/>
</dbReference>
<gene>
    <name evidence="11" type="ORF">H671_6g16106</name>
</gene>
<evidence type="ECO:0000313" key="11">
    <source>
        <dbReference type="EMBL" id="ERE70967.1"/>
    </source>
</evidence>
<feature type="domain" description="G-protein coupled receptors family 1 profile" evidence="10">
    <location>
        <begin position="1"/>
        <end position="64"/>
    </location>
</feature>
<evidence type="ECO:0000256" key="3">
    <source>
        <dbReference type="ARBA" id="ARBA00022606"/>
    </source>
</evidence>
<dbReference type="InterPro" id="IPR000276">
    <property type="entry name" value="GPCR_Rhodpsn"/>
</dbReference>
<dbReference type="GO" id="GO:0005886">
    <property type="term" value="C:plasma membrane"/>
    <property type="evidence" value="ECO:0007669"/>
    <property type="project" value="UniProtKB-SubCell"/>
</dbReference>
<evidence type="ECO:0000256" key="5">
    <source>
        <dbReference type="ARBA" id="ARBA00022725"/>
    </source>
</evidence>
<accession>A0A061I3V1</accession>
<keyword evidence="5" id="KW-0552">Olfaction</keyword>
<keyword evidence="3" id="KW-0716">Sensory transduction</keyword>
<keyword evidence="2" id="KW-1003">Cell membrane</keyword>
<keyword evidence="7" id="KW-0807">Transducer</keyword>